<comment type="caution">
    <text evidence="3">The sequence shown here is derived from an EMBL/GenBank/DDBJ whole genome shotgun (WGS) entry which is preliminary data.</text>
</comment>
<proteinExistence type="predicted"/>
<feature type="domain" description="Chromo" evidence="2">
    <location>
        <begin position="1"/>
        <end position="47"/>
    </location>
</feature>
<feature type="compositionally biased region" description="Polar residues" evidence="1">
    <location>
        <begin position="55"/>
        <end position="66"/>
    </location>
</feature>
<dbReference type="AlphaFoldDB" id="A0A8S3ZBL2"/>
<organism evidence="3 4">
    <name type="scientific">Candidula unifasciata</name>
    <dbReference type="NCBI Taxonomy" id="100452"/>
    <lineage>
        <taxon>Eukaryota</taxon>
        <taxon>Metazoa</taxon>
        <taxon>Spiralia</taxon>
        <taxon>Lophotrochozoa</taxon>
        <taxon>Mollusca</taxon>
        <taxon>Gastropoda</taxon>
        <taxon>Heterobranchia</taxon>
        <taxon>Euthyneura</taxon>
        <taxon>Panpulmonata</taxon>
        <taxon>Eupulmonata</taxon>
        <taxon>Stylommatophora</taxon>
        <taxon>Helicina</taxon>
        <taxon>Helicoidea</taxon>
        <taxon>Geomitridae</taxon>
        <taxon>Candidula</taxon>
    </lineage>
</organism>
<protein>
    <recommendedName>
        <fullName evidence="2">Chromo domain-containing protein</fullName>
    </recommendedName>
</protein>
<dbReference type="EMBL" id="CAJHNH020001768">
    <property type="protein sequence ID" value="CAG5124352.1"/>
    <property type="molecule type" value="Genomic_DNA"/>
</dbReference>
<feature type="compositionally biased region" description="Polar residues" evidence="1">
    <location>
        <begin position="113"/>
        <end position="125"/>
    </location>
</feature>
<reference evidence="3" key="1">
    <citation type="submission" date="2021-04" db="EMBL/GenBank/DDBJ databases">
        <authorList>
            <consortium name="Molecular Ecology Group"/>
        </authorList>
    </citation>
    <scope>NUCLEOTIDE SEQUENCE</scope>
</reference>
<feature type="compositionally biased region" description="Polar residues" evidence="1">
    <location>
        <begin position="255"/>
        <end position="275"/>
    </location>
</feature>
<feature type="region of interest" description="Disordered" evidence="1">
    <location>
        <begin position="255"/>
        <end position="287"/>
    </location>
</feature>
<dbReference type="PROSITE" id="PS50013">
    <property type="entry name" value="CHROMO_2"/>
    <property type="match status" value="1"/>
</dbReference>
<keyword evidence="4" id="KW-1185">Reference proteome</keyword>
<feature type="non-terminal residue" evidence="3">
    <location>
        <position position="1"/>
    </location>
</feature>
<evidence type="ECO:0000313" key="4">
    <source>
        <dbReference type="Proteomes" id="UP000678393"/>
    </source>
</evidence>
<sequence length="475" mass="54807">GKVEYLVKWKGYSVKREEWRKKQRLVRKKRKLRLASAENLSDSNDSEQEDEVVSQPVTKRSQSQDSLWPYLPSDRLPMMWGSPPRAVKQQKENNKHHKRSKNRVSGERGIRSIDSNAENNKQTSKYHSDMKKRRNMKDGVKTNDDVNDDEHGNDGEDSMEGNEDTWSHSDCWEVKSSSTLASSPGESNVLRVYRVRSEADYEEQRQNPCIMDLNCNHYNADSGFDNRDSNDSVKNDNCQMSECTNRNIFISSLNDLRPQTNPCTDAGSDNDSPPTHENVKRHTSLVADDDQNDWTFGANFHDQVNTERKRLEAQLQKEDADRELESHKPDCEAASLSAVRYHHSQSYTSPDHYHHKKLHHAKRRRCTLDTQQKIMVTDVDHNQVRVTFLESTSHDGFFRPWSESCFFKPKVQDDSQQCPTDIGSFQPCRQVDAFQSSREFGCVSSFEKTIPYTDRKTLTPSTEIGAFQLSTEVQT</sequence>
<feature type="compositionally biased region" description="Basic and acidic residues" evidence="1">
    <location>
        <begin position="136"/>
        <end position="154"/>
    </location>
</feature>
<name>A0A8S3ZBL2_9EUPU</name>
<evidence type="ECO:0000313" key="3">
    <source>
        <dbReference type="EMBL" id="CAG5124352.1"/>
    </source>
</evidence>
<gene>
    <name evidence="3" type="ORF">CUNI_LOCUS9910</name>
</gene>
<dbReference type="SUPFAM" id="SSF54160">
    <property type="entry name" value="Chromo domain-like"/>
    <property type="match status" value="1"/>
</dbReference>
<evidence type="ECO:0000256" key="1">
    <source>
        <dbReference type="SAM" id="MobiDB-lite"/>
    </source>
</evidence>
<accession>A0A8S3ZBL2</accession>
<dbReference type="InterPro" id="IPR016197">
    <property type="entry name" value="Chromo-like_dom_sf"/>
</dbReference>
<evidence type="ECO:0000259" key="2">
    <source>
        <dbReference type="PROSITE" id="PS50013"/>
    </source>
</evidence>
<dbReference type="InterPro" id="IPR000953">
    <property type="entry name" value="Chromo/chromo_shadow_dom"/>
</dbReference>
<dbReference type="Proteomes" id="UP000678393">
    <property type="component" value="Unassembled WGS sequence"/>
</dbReference>
<feature type="region of interest" description="Disordered" evidence="1">
    <location>
        <begin position="25"/>
        <end position="168"/>
    </location>
</feature>
<dbReference type="OrthoDB" id="1918685at2759"/>